<keyword evidence="1" id="KW-0175">Coiled coil</keyword>
<dbReference type="RefSeq" id="WP_151968266.1">
    <property type="nucleotide sequence ID" value="NZ_AP019860.1"/>
</dbReference>
<gene>
    <name evidence="2" type="ORF">UABAM_02445</name>
</gene>
<dbReference type="EMBL" id="AP019860">
    <property type="protein sequence ID" value="BBM84089.1"/>
    <property type="molecule type" value="Genomic_DNA"/>
</dbReference>
<evidence type="ECO:0000256" key="1">
    <source>
        <dbReference type="SAM" id="Coils"/>
    </source>
</evidence>
<keyword evidence="3" id="KW-1185">Reference proteome</keyword>
<dbReference type="Proteomes" id="UP000326354">
    <property type="component" value="Chromosome"/>
</dbReference>
<organism evidence="2 3">
    <name type="scientific">Uabimicrobium amorphum</name>
    <dbReference type="NCBI Taxonomy" id="2596890"/>
    <lineage>
        <taxon>Bacteria</taxon>
        <taxon>Pseudomonadati</taxon>
        <taxon>Planctomycetota</taxon>
        <taxon>Candidatus Uabimicrobiia</taxon>
        <taxon>Candidatus Uabimicrobiales</taxon>
        <taxon>Candidatus Uabimicrobiaceae</taxon>
        <taxon>Candidatus Uabimicrobium</taxon>
    </lineage>
</organism>
<sequence length="304" mass="35832">MRITNFITLLVTILIASTSLYAVGKSDMRKDWVKEKKQARKAFKKAYQEFIEDMPKKKAKKLLEKLGLEEGKEELEDYVKFDKGFGPALDALVAYHEIEVEIPEIEEIIKDDELWELGREVAESIYEEHSWKYQTRDYKSMDMATLYSTYINGSTQINISGDIRKRWNNAAKVQFDAKLYNEQTQDTLKKLRDDTAKEKYVWNSLCAQIRNSEKFEEHFKTKKAKKLGLDYKVVKKARKLALKRCKGYRNDLKSMTDAMFSAINNEKDKELKKELQKESKKLKKELEDLQEILAKFSKKIKKKY</sequence>
<feature type="coiled-coil region" evidence="1">
    <location>
        <begin position="265"/>
        <end position="299"/>
    </location>
</feature>
<reference evidence="2 3" key="1">
    <citation type="submission" date="2019-08" db="EMBL/GenBank/DDBJ databases">
        <title>Complete genome sequence of Candidatus Uab amorphum.</title>
        <authorList>
            <person name="Shiratori T."/>
            <person name="Suzuki S."/>
            <person name="Kakizawa Y."/>
            <person name="Ishida K."/>
        </authorList>
    </citation>
    <scope>NUCLEOTIDE SEQUENCE [LARGE SCALE GENOMIC DNA]</scope>
    <source>
        <strain evidence="2 3">SRT547</strain>
    </source>
</reference>
<evidence type="ECO:0000313" key="2">
    <source>
        <dbReference type="EMBL" id="BBM84089.1"/>
    </source>
</evidence>
<dbReference type="AlphaFoldDB" id="A0A5S9ILI5"/>
<evidence type="ECO:0000313" key="3">
    <source>
        <dbReference type="Proteomes" id="UP000326354"/>
    </source>
</evidence>
<accession>A0A5S9ILI5</accession>
<proteinExistence type="predicted"/>
<name>A0A5S9ILI5_UABAM</name>
<dbReference type="KEGG" id="uam:UABAM_02445"/>
<protein>
    <submittedName>
        <fullName evidence="2">Uncharacterized protein</fullName>
    </submittedName>
</protein>